<dbReference type="EMBL" id="KL198007">
    <property type="protein sequence ID" value="KDQ29657.1"/>
    <property type="molecule type" value="Genomic_DNA"/>
</dbReference>
<dbReference type="AlphaFoldDB" id="A0A067NZS9"/>
<organism evidence="2 3">
    <name type="scientific">Pleurotus ostreatus (strain PC15)</name>
    <name type="common">Oyster mushroom</name>
    <dbReference type="NCBI Taxonomy" id="1137138"/>
    <lineage>
        <taxon>Eukaryota</taxon>
        <taxon>Fungi</taxon>
        <taxon>Dikarya</taxon>
        <taxon>Basidiomycota</taxon>
        <taxon>Agaricomycotina</taxon>
        <taxon>Agaricomycetes</taxon>
        <taxon>Agaricomycetidae</taxon>
        <taxon>Agaricales</taxon>
        <taxon>Pleurotineae</taxon>
        <taxon>Pleurotaceae</taxon>
        <taxon>Pleurotus</taxon>
    </lineage>
</organism>
<feature type="compositionally biased region" description="Basic and acidic residues" evidence="1">
    <location>
        <begin position="431"/>
        <end position="442"/>
    </location>
</feature>
<protein>
    <submittedName>
        <fullName evidence="2">Uncharacterized protein</fullName>
    </submittedName>
</protein>
<feature type="compositionally biased region" description="Acidic residues" evidence="1">
    <location>
        <begin position="482"/>
        <end position="497"/>
    </location>
</feature>
<feature type="region of interest" description="Disordered" evidence="1">
    <location>
        <begin position="392"/>
        <end position="448"/>
    </location>
</feature>
<dbReference type="HOGENOM" id="CLU_016262_0_0_1"/>
<dbReference type="Proteomes" id="UP000027073">
    <property type="component" value="Unassembled WGS sequence"/>
</dbReference>
<dbReference type="STRING" id="1137138.A0A067NZS9"/>
<dbReference type="OrthoDB" id="2563191at2759"/>
<gene>
    <name evidence="2" type="ORF">PLEOSDRAFT_1112386</name>
</gene>
<feature type="region of interest" description="Disordered" evidence="1">
    <location>
        <begin position="321"/>
        <end position="341"/>
    </location>
</feature>
<dbReference type="InParanoid" id="A0A067NZS9"/>
<accession>A0A067NZS9</accession>
<sequence length="763" mass="83900">MHDNGRQFACKCLNMRIREQPAAPPSPSEWPVDSNWERVYVGDKGITIAHPQLTSRVRSRGPVSNESSRSPRYISLMCLICKAYVYRIYQNTPNEADKDAPNVAPEGWIEQEVMKSLSGWIEVQKECLTGESIQRAESTTDYSTLFSVVLPSPTVLPPSPQAAAERLTPVTTPSPQLPKEHLPERSPLFPPPPFSPSHPVFTHLSAVASAQVIKLRAQAEESIAEFIRNKVAELDHAESVLREQVGCLWKTYQIGSSELRQVADAPHTPVRHNSGKEASAHPQASTTIRDFVPSPIPPTRPMSATATRRISSLSASLATSTFHHPRALEENKNESISQSVVSNPPPASILVANPQALNGSNVLQFPRNTNDDINTAASYRFFLNLEEEMARKKQQQERVKNESKPSSQLAPAIATRDKPSADQEGEAGKGVTDETHGQDKGKRKERKVTFDVQPAVVTIKTDVKAESEEERARARARKDQDSDMVFELEEGSEASDSEESRPVLPLIEQPAPSRSNRHRTARQANLRLGGLPEAFAGLRPASLPAPSSVRPPLRSYHQGVDSSSSQAAMLSPPPRVSKPKAAPPPPEEPPTPREAEILSLLAADMPSHRGAWRRDGRAWKSFVNRMHADDKVDDIPEEDEDSVEESGMNGRSDHFIGSMPVAIKHVRPAKQALSLASYQPTAAIHNLTEGNTNTNSGAALRRMNYAKRDPGALDFAADRSDDTDDSDERNPVGAEEGRARKLALEILKARNNIPEEGMWRSLA</sequence>
<reference evidence="3" key="1">
    <citation type="journal article" date="2014" name="Proc. Natl. Acad. Sci. U.S.A.">
        <title>Extensive sampling of basidiomycete genomes demonstrates inadequacy of the white-rot/brown-rot paradigm for wood decay fungi.</title>
        <authorList>
            <person name="Riley R."/>
            <person name="Salamov A.A."/>
            <person name="Brown D.W."/>
            <person name="Nagy L.G."/>
            <person name="Floudas D."/>
            <person name="Held B.W."/>
            <person name="Levasseur A."/>
            <person name="Lombard V."/>
            <person name="Morin E."/>
            <person name="Otillar R."/>
            <person name="Lindquist E.A."/>
            <person name="Sun H."/>
            <person name="LaButti K.M."/>
            <person name="Schmutz J."/>
            <person name="Jabbour D."/>
            <person name="Luo H."/>
            <person name="Baker S.E."/>
            <person name="Pisabarro A.G."/>
            <person name="Walton J.D."/>
            <person name="Blanchette R.A."/>
            <person name="Henrissat B."/>
            <person name="Martin F."/>
            <person name="Cullen D."/>
            <person name="Hibbett D.S."/>
            <person name="Grigoriev I.V."/>
        </authorList>
    </citation>
    <scope>NUCLEOTIDE SEQUENCE [LARGE SCALE GENOMIC DNA]</scope>
    <source>
        <strain evidence="3">PC15</strain>
    </source>
</reference>
<feature type="region of interest" description="Disordered" evidence="1">
    <location>
        <begin position="461"/>
        <end position="596"/>
    </location>
</feature>
<feature type="region of interest" description="Disordered" evidence="1">
    <location>
        <begin position="713"/>
        <end position="739"/>
    </location>
</feature>
<evidence type="ECO:0000313" key="3">
    <source>
        <dbReference type="Proteomes" id="UP000027073"/>
    </source>
</evidence>
<dbReference type="VEuPathDB" id="FungiDB:PLEOSDRAFT_1112386"/>
<feature type="region of interest" description="Disordered" evidence="1">
    <location>
        <begin position="158"/>
        <end position="182"/>
    </location>
</feature>
<evidence type="ECO:0000313" key="2">
    <source>
        <dbReference type="EMBL" id="KDQ29657.1"/>
    </source>
</evidence>
<name>A0A067NZS9_PLEO1</name>
<evidence type="ECO:0000256" key="1">
    <source>
        <dbReference type="SAM" id="MobiDB-lite"/>
    </source>
</evidence>
<feature type="compositionally biased region" description="Basic and acidic residues" evidence="1">
    <location>
        <begin position="461"/>
        <end position="481"/>
    </location>
</feature>
<feature type="compositionally biased region" description="Basic and acidic residues" evidence="1">
    <location>
        <begin position="392"/>
        <end position="403"/>
    </location>
</feature>
<feature type="compositionally biased region" description="Pro residues" evidence="1">
    <location>
        <begin position="571"/>
        <end position="589"/>
    </location>
</feature>
<feature type="region of interest" description="Disordered" evidence="1">
    <location>
        <begin position="267"/>
        <end position="304"/>
    </location>
</feature>
<proteinExistence type="predicted"/>